<dbReference type="GO" id="GO:0008747">
    <property type="term" value="F:N-acetylneuraminate lyase activity"/>
    <property type="evidence" value="ECO:0007669"/>
    <property type="project" value="UniProtKB-EC"/>
</dbReference>
<keyword evidence="8" id="KW-0704">Schiff base</keyword>
<evidence type="ECO:0000256" key="3">
    <source>
        <dbReference type="ARBA" id="ARBA00006324"/>
    </source>
</evidence>
<dbReference type="InterPro" id="IPR013785">
    <property type="entry name" value="Aldolase_TIM"/>
</dbReference>
<keyword evidence="12" id="KW-1185">Reference proteome</keyword>
<keyword evidence="7 11" id="KW-0456">Lyase</keyword>
<evidence type="ECO:0000256" key="6">
    <source>
        <dbReference type="ARBA" id="ARBA00022490"/>
    </source>
</evidence>
<evidence type="ECO:0000313" key="11">
    <source>
        <dbReference type="EMBL" id="CAG2245604.1"/>
    </source>
</evidence>
<dbReference type="Proteomes" id="UP000683360">
    <property type="component" value="Unassembled WGS sequence"/>
</dbReference>
<evidence type="ECO:0000313" key="12">
    <source>
        <dbReference type="Proteomes" id="UP000683360"/>
    </source>
</evidence>
<sequence length="502" mass="55831">MKYPLRNIHNQQFEDFRVKGCVCAPFTLLKDDGYVLCTRLHKSEVTKHGYTLIRQQSGSTIKRKSHSMIQLWASIKSICAFQSEINFDGFEEYAKYLVSQKFTYLFVNGTLAEGLSLTLEERKQTAEAWVKVAKGRFGIILHIGTNNYKDSQELARHAEKIGVDAIACFAPSFYKPDSLDTLVEYISKVASAAPNTPFFYYCINFFTGVYLNDAKFLELAESKIPNLVGLKHSSRELPNAHRCMMVNPKKFQVMIGSDVQLLTSLSLGIEVPVIASFLGQLFDNMKTAFDKVDMKTASKYQCQAQEINTIRSEFGAGINVAKAMFNIVSGLDAGPVRLPLTDLMNGTLEEGLSMTQEERKQTAETWVKVAKGRHAEKIRVDAISCFAPSFYKPDSVATSLSLGIEVPVIASFMGQLFDNMKTAFDKVDMKTASKYQFQVQELNTIRSDIGAAIPGTGINVAKAIFNIVSGLNAGPVRLPLSNLSQELKEQLKEKLDATGIFK</sequence>
<gene>
    <name evidence="11" type="ORF">MEDL_57607</name>
</gene>
<comment type="caution">
    <text evidence="11">The sequence shown here is derived from an EMBL/GenBank/DDBJ whole genome shotgun (WGS) entry which is preliminary data.</text>
</comment>
<protein>
    <recommendedName>
        <fullName evidence="5">N-acetylneuraminate lyase</fullName>
        <ecNumber evidence="5">4.1.3.3</ecNumber>
    </recommendedName>
</protein>
<evidence type="ECO:0000256" key="5">
    <source>
        <dbReference type="ARBA" id="ARBA00012911"/>
    </source>
</evidence>
<evidence type="ECO:0000256" key="1">
    <source>
        <dbReference type="ARBA" id="ARBA00004496"/>
    </source>
</evidence>
<evidence type="ECO:0000256" key="10">
    <source>
        <dbReference type="ARBA" id="ARBA00044906"/>
    </source>
</evidence>
<comment type="subcellular location">
    <subcellularLocation>
        <location evidence="1">Cytoplasm</location>
    </subcellularLocation>
</comment>
<evidence type="ECO:0000256" key="7">
    <source>
        <dbReference type="ARBA" id="ARBA00023239"/>
    </source>
</evidence>
<dbReference type="PANTHER" id="PTHR12128:SF21">
    <property type="entry name" value="N-ACETYLNEURAMINATE LYASE"/>
    <property type="match status" value="1"/>
</dbReference>
<evidence type="ECO:0000256" key="8">
    <source>
        <dbReference type="ARBA" id="ARBA00023270"/>
    </source>
</evidence>
<dbReference type="EC" id="4.1.3.3" evidence="5"/>
<dbReference type="InterPro" id="IPR002220">
    <property type="entry name" value="DapA-like"/>
</dbReference>
<proteinExistence type="inferred from homology"/>
<dbReference type="SMART" id="SM01130">
    <property type="entry name" value="DHDPS"/>
    <property type="match status" value="1"/>
</dbReference>
<accession>A0A8S3UTD8</accession>
<evidence type="ECO:0000256" key="4">
    <source>
        <dbReference type="ARBA" id="ARBA00011881"/>
    </source>
</evidence>
<evidence type="ECO:0000256" key="2">
    <source>
        <dbReference type="ARBA" id="ARBA00004878"/>
    </source>
</evidence>
<comment type="subunit">
    <text evidence="4">Homotetramer.</text>
</comment>
<comment type="pathway">
    <text evidence="2">Amino-sugar metabolism; N-acetylneuraminate degradation.</text>
</comment>
<evidence type="ECO:0000256" key="9">
    <source>
        <dbReference type="ARBA" id="ARBA00023277"/>
    </source>
</evidence>
<dbReference type="Gene3D" id="3.20.20.70">
    <property type="entry name" value="Aldolase class I"/>
    <property type="match status" value="3"/>
</dbReference>
<dbReference type="OrthoDB" id="191315at2759"/>
<dbReference type="AlphaFoldDB" id="A0A8S3UTD8"/>
<dbReference type="Pfam" id="PF00701">
    <property type="entry name" value="DHDPS"/>
    <property type="match status" value="1"/>
</dbReference>
<dbReference type="SUPFAM" id="SSF51569">
    <property type="entry name" value="Aldolase"/>
    <property type="match status" value="2"/>
</dbReference>
<organism evidence="11 12">
    <name type="scientific">Mytilus edulis</name>
    <name type="common">Blue mussel</name>
    <dbReference type="NCBI Taxonomy" id="6550"/>
    <lineage>
        <taxon>Eukaryota</taxon>
        <taxon>Metazoa</taxon>
        <taxon>Spiralia</taxon>
        <taxon>Lophotrochozoa</taxon>
        <taxon>Mollusca</taxon>
        <taxon>Bivalvia</taxon>
        <taxon>Autobranchia</taxon>
        <taxon>Pteriomorphia</taxon>
        <taxon>Mytilida</taxon>
        <taxon>Mytiloidea</taxon>
        <taxon>Mytilidae</taxon>
        <taxon>Mytilinae</taxon>
        <taxon>Mytilus</taxon>
    </lineage>
</organism>
<keyword evidence="9" id="KW-0119">Carbohydrate metabolism</keyword>
<dbReference type="PANTHER" id="PTHR12128">
    <property type="entry name" value="DIHYDRODIPICOLINATE SYNTHASE"/>
    <property type="match status" value="1"/>
</dbReference>
<name>A0A8S3UTD8_MYTED</name>
<comment type="catalytic activity">
    <reaction evidence="10">
        <text>aceneuramate = aldehydo-N-acetyl-D-mannosamine + pyruvate</text>
        <dbReference type="Rhea" id="RHEA:23296"/>
        <dbReference type="ChEBI" id="CHEBI:15361"/>
        <dbReference type="ChEBI" id="CHEBI:17122"/>
        <dbReference type="ChEBI" id="CHEBI:173083"/>
        <dbReference type="EC" id="4.1.3.3"/>
    </reaction>
</comment>
<keyword evidence="6" id="KW-0963">Cytoplasm</keyword>
<comment type="similarity">
    <text evidence="3">Belongs to the DapA family. NanA subfamily.</text>
</comment>
<dbReference type="GO" id="GO:0005737">
    <property type="term" value="C:cytoplasm"/>
    <property type="evidence" value="ECO:0007669"/>
    <property type="project" value="UniProtKB-SubCell"/>
</dbReference>
<dbReference type="EMBL" id="CAJPWZ010002780">
    <property type="protein sequence ID" value="CAG2245604.1"/>
    <property type="molecule type" value="Genomic_DNA"/>
</dbReference>
<reference evidence="11" key="1">
    <citation type="submission" date="2021-03" db="EMBL/GenBank/DDBJ databases">
        <authorList>
            <person name="Bekaert M."/>
        </authorList>
    </citation>
    <scope>NUCLEOTIDE SEQUENCE</scope>
</reference>